<dbReference type="Pfam" id="PF11855">
    <property type="entry name" value="DUF3375"/>
    <property type="match status" value="1"/>
</dbReference>
<accession>A0A6S6SK91</accession>
<reference evidence="2" key="1">
    <citation type="submission" date="2020-01" db="EMBL/GenBank/DDBJ databases">
        <authorList>
            <person name="Meier V. D."/>
            <person name="Meier V D."/>
        </authorList>
    </citation>
    <scope>NUCLEOTIDE SEQUENCE</scope>
    <source>
        <strain evidence="2">HLG_WM_MAG_04</strain>
    </source>
</reference>
<protein>
    <submittedName>
        <fullName evidence="2">Uncharacterized protein</fullName>
    </submittedName>
</protein>
<sequence length="203" mass="24079">MNYEYLQNLKSNHLAIQLLNADNFAMITGFFHYVFKSTAGQALRESEVLSRLDDYLYTLNEGYEEPKFPKTAKSYLDDFTHQNSSYLRKYYGYESDEPIYELTPDIEKLLTWLNGLQKQEFVATESKLKIIMTLLKELAFETNLSDEQRIQSLEAEKKAIDKKIKAIENRQDLRFDERKIKEQFMQIQKNSSELLSDFREIEH</sequence>
<evidence type="ECO:0000313" key="2">
    <source>
        <dbReference type="EMBL" id="CAA6810588.1"/>
    </source>
</evidence>
<organism evidence="2">
    <name type="scientific">uncultured Sulfurovum sp</name>
    <dbReference type="NCBI Taxonomy" id="269237"/>
    <lineage>
        <taxon>Bacteria</taxon>
        <taxon>Pseudomonadati</taxon>
        <taxon>Campylobacterota</taxon>
        <taxon>Epsilonproteobacteria</taxon>
        <taxon>Campylobacterales</taxon>
        <taxon>Sulfurovaceae</taxon>
        <taxon>Sulfurovum</taxon>
        <taxon>environmental samples</taxon>
    </lineage>
</organism>
<evidence type="ECO:0000256" key="1">
    <source>
        <dbReference type="SAM" id="Coils"/>
    </source>
</evidence>
<gene>
    <name evidence="2" type="ORF">HELGO_WM44525</name>
</gene>
<feature type="coiled-coil region" evidence="1">
    <location>
        <begin position="143"/>
        <end position="170"/>
    </location>
</feature>
<dbReference type="AlphaFoldDB" id="A0A6S6SK91"/>
<dbReference type="EMBL" id="CACVAX010000030">
    <property type="protein sequence ID" value="CAA6810588.1"/>
    <property type="molecule type" value="Genomic_DNA"/>
</dbReference>
<keyword evidence="1" id="KW-0175">Coiled coil</keyword>
<name>A0A6S6SK91_9BACT</name>
<dbReference type="InterPro" id="IPR021804">
    <property type="entry name" value="DUF3375"/>
</dbReference>
<proteinExistence type="predicted"/>
<feature type="non-terminal residue" evidence="2">
    <location>
        <position position="203"/>
    </location>
</feature>